<reference evidence="1" key="1">
    <citation type="submission" date="2023-11" db="EMBL/GenBank/DDBJ databases">
        <authorList>
            <person name="Poullet M."/>
        </authorList>
    </citation>
    <scope>NUCLEOTIDE SEQUENCE</scope>
    <source>
        <strain evidence="1">E1834</strain>
    </source>
</reference>
<accession>A0ACB0Z7B9</accession>
<dbReference type="EMBL" id="CAVMJV010000027">
    <property type="protein sequence ID" value="CAK5074778.1"/>
    <property type="molecule type" value="Genomic_DNA"/>
</dbReference>
<protein>
    <submittedName>
        <fullName evidence="1">Uncharacterized protein</fullName>
    </submittedName>
</protein>
<proteinExistence type="predicted"/>
<organism evidence="1 2">
    <name type="scientific">Meloidogyne enterolobii</name>
    <name type="common">Root-knot nematode worm</name>
    <name type="synonym">Meloidogyne mayaguensis</name>
    <dbReference type="NCBI Taxonomy" id="390850"/>
    <lineage>
        <taxon>Eukaryota</taxon>
        <taxon>Metazoa</taxon>
        <taxon>Ecdysozoa</taxon>
        <taxon>Nematoda</taxon>
        <taxon>Chromadorea</taxon>
        <taxon>Rhabditida</taxon>
        <taxon>Tylenchina</taxon>
        <taxon>Tylenchomorpha</taxon>
        <taxon>Tylenchoidea</taxon>
        <taxon>Meloidogynidae</taxon>
        <taxon>Meloidogyninae</taxon>
        <taxon>Meloidogyne</taxon>
    </lineage>
</organism>
<gene>
    <name evidence="1" type="ORF">MENTE1834_LOCUS21544</name>
</gene>
<evidence type="ECO:0000313" key="1">
    <source>
        <dbReference type="EMBL" id="CAK5074778.1"/>
    </source>
</evidence>
<evidence type="ECO:0000313" key="2">
    <source>
        <dbReference type="Proteomes" id="UP001497535"/>
    </source>
</evidence>
<keyword evidence="2" id="KW-1185">Reference proteome</keyword>
<sequence>MTENKEKRVVNEYRLNEDNELRLEVGNEEVLLELLEGTAEIFGSQLSMHKRYTLPPGYRAAIFTYKGALLEVVGKTESIYIAQQTPMIIYLNTHAALESLRRVAESQLLADPNGTARGPRLGIVTYSGFFLAGPISTNEVSFERASKTESNYIWGKSVRQSGAELQTPEV</sequence>
<comment type="caution">
    <text evidence="1">The sequence shown here is derived from an EMBL/GenBank/DDBJ whole genome shotgun (WGS) entry which is preliminary data.</text>
</comment>
<name>A0ACB0Z7B9_MELEN</name>
<dbReference type="Proteomes" id="UP001497535">
    <property type="component" value="Unassembled WGS sequence"/>
</dbReference>